<dbReference type="GO" id="GO:0003677">
    <property type="term" value="F:DNA binding"/>
    <property type="evidence" value="ECO:0007669"/>
    <property type="project" value="TreeGrafter"/>
</dbReference>
<dbReference type="InterPro" id="IPR052511">
    <property type="entry name" value="ATP-dep_Helicase"/>
</dbReference>
<sequence>MMSSPPSPSKAFDRLHPEVQRWIWEKKWRALRDIQDRAIPAILDGEGDVLISASTAAGKTEAAFLPILTAIKNEDAPGLSVLCVSPLKALINDQFQRLDLLCERMEIPVVRWHGDAPQGAKQRTLKEPRGVAIITPESIEALFVRKPAAARKLFGSLRFVVIDELHAFLHGPRGLHLSSLLTRINELNQSRPRRIGLSATIGDLSAAARWMNWRHPEEVFILESSAEKRELQLQIRGYEELPPASSANEMDLEDDKHSAIARIAEHMFGRLRGENNLVFGGRRVDVEVIADRLRQLSEDASVPNEFFAHHGSISKGLREDLEARLRRGDLPTTAVATSTLELGIDLGSVKSVAQYGAPRSISSLKQRLGRSGRREGSPSILRIYARERFVRNGDDPIDRLRLEIVRAVAAVRLLIRDQLEPPAVDDSTATVILHQTLSVITDRGGERADRLYKAICDAGPLSSFSTQDYARLLRHMAHPDVKLIEQAPDGAVMLGELGEKIVDSRSFYAIFPTDQEWRLIHKGESLGTLPLSNIISIGSLILFAGRRWRVVSVDDPGKVLDVTPHKSARLPKFESAFSESVSDEFVAEMRTVLRGVDEPPYLDKEGLRLLGEARAAYREFEIDSVRILSVGRDTHLFLWRGTAVTNAFAIALQAAGLESEPHDLGVTLPETSGDEARAIVQQISRAAGLTAQELPGFVENIQSAKYDNLISEEILRIEWRKRNEACCDEISTVARELI</sequence>
<evidence type="ECO:0000256" key="1">
    <source>
        <dbReference type="ARBA" id="ARBA00022741"/>
    </source>
</evidence>
<dbReference type="GO" id="GO:0004386">
    <property type="term" value="F:helicase activity"/>
    <property type="evidence" value="ECO:0007669"/>
    <property type="project" value="UniProtKB-KW"/>
</dbReference>
<keyword evidence="5" id="KW-0347">Helicase</keyword>
<evidence type="ECO:0000259" key="4">
    <source>
        <dbReference type="PROSITE" id="PS51194"/>
    </source>
</evidence>
<dbReference type="Pfam" id="PF00271">
    <property type="entry name" value="Helicase_C"/>
    <property type="match status" value="1"/>
</dbReference>
<reference evidence="5 6" key="1">
    <citation type="submission" date="2017-12" db="EMBL/GenBank/DDBJ databases">
        <authorList>
            <person name="Hurst M.R.H."/>
        </authorList>
    </citation>
    <scope>NUCLEOTIDE SEQUENCE [LARGE SCALE GENOMIC DNA]</scope>
    <source>
        <strain evidence="5 6">SY-3-19</strain>
    </source>
</reference>
<evidence type="ECO:0000313" key="6">
    <source>
        <dbReference type="Proteomes" id="UP000239504"/>
    </source>
</evidence>
<dbReference type="OrthoDB" id="9815222at2"/>
<dbReference type="InterPro" id="IPR011545">
    <property type="entry name" value="DEAD/DEAH_box_helicase_dom"/>
</dbReference>
<dbReference type="GO" id="GO:0016887">
    <property type="term" value="F:ATP hydrolysis activity"/>
    <property type="evidence" value="ECO:0007669"/>
    <property type="project" value="TreeGrafter"/>
</dbReference>
<keyword evidence="5" id="KW-0378">Hydrolase</keyword>
<keyword evidence="2" id="KW-0067">ATP-binding</keyword>
<dbReference type="AlphaFoldDB" id="A0A2S7K264"/>
<dbReference type="Gene3D" id="3.40.50.300">
    <property type="entry name" value="P-loop containing nucleotide triphosphate hydrolases"/>
    <property type="match status" value="2"/>
</dbReference>
<accession>A0A2S7K264</accession>
<evidence type="ECO:0000259" key="3">
    <source>
        <dbReference type="PROSITE" id="PS51192"/>
    </source>
</evidence>
<evidence type="ECO:0000256" key="2">
    <source>
        <dbReference type="ARBA" id="ARBA00022840"/>
    </source>
</evidence>
<feature type="domain" description="Helicase ATP-binding" evidence="3">
    <location>
        <begin position="40"/>
        <end position="219"/>
    </location>
</feature>
<protein>
    <submittedName>
        <fullName evidence="5">DEAD/DEAH box helicase</fullName>
    </submittedName>
</protein>
<dbReference type="PANTHER" id="PTHR47962:SF5">
    <property type="entry name" value="ATP-DEPENDENT HELICASE LHR-RELATED"/>
    <property type="match status" value="1"/>
</dbReference>
<proteinExistence type="predicted"/>
<dbReference type="CDD" id="cd17922">
    <property type="entry name" value="DEXHc_LHR-like"/>
    <property type="match status" value="1"/>
</dbReference>
<keyword evidence="6" id="KW-1185">Reference proteome</keyword>
<gene>
    <name evidence="5" type="ORF">CW354_17860</name>
</gene>
<dbReference type="Pfam" id="PF00270">
    <property type="entry name" value="DEAD"/>
    <property type="match status" value="1"/>
</dbReference>
<dbReference type="SMART" id="SM00487">
    <property type="entry name" value="DEXDc"/>
    <property type="match status" value="1"/>
</dbReference>
<evidence type="ECO:0000313" key="5">
    <source>
        <dbReference type="EMBL" id="PQA86600.1"/>
    </source>
</evidence>
<organism evidence="5 6">
    <name type="scientific">Hyphococcus luteus</name>
    <dbReference type="NCBI Taxonomy" id="2058213"/>
    <lineage>
        <taxon>Bacteria</taxon>
        <taxon>Pseudomonadati</taxon>
        <taxon>Pseudomonadota</taxon>
        <taxon>Alphaproteobacteria</taxon>
        <taxon>Parvularculales</taxon>
        <taxon>Parvularculaceae</taxon>
        <taxon>Hyphococcus</taxon>
    </lineage>
</organism>
<dbReference type="PANTHER" id="PTHR47962">
    <property type="entry name" value="ATP-DEPENDENT HELICASE LHR-RELATED-RELATED"/>
    <property type="match status" value="1"/>
</dbReference>
<dbReference type="SMART" id="SM00490">
    <property type="entry name" value="HELICc"/>
    <property type="match status" value="1"/>
</dbReference>
<name>A0A2S7K264_9PROT</name>
<dbReference type="PROSITE" id="PS51194">
    <property type="entry name" value="HELICASE_CTER"/>
    <property type="match status" value="1"/>
</dbReference>
<dbReference type="InterPro" id="IPR027417">
    <property type="entry name" value="P-loop_NTPase"/>
</dbReference>
<comment type="caution">
    <text evidence="5">The sequence shown here is derived from an EMBL/GenBank/DDBJ whole genome shotgun (WGS) entry which is preliminary data.</text>
</comment>
<dbReference type="GO" id="GO:0005524">
    <property type="term" value="F:ATP binding"/>
    <property type="evidence" value="ECO:0007669"/>
    <property type="project" value="UniProtKB-KW"/>
</dbReference>
<dbReference type="InterPro" id="IPR014001">
    <property type="entry name" value="Helicase_ATP-bd"/>
</dbReference>
<keyword evidence="1" id="KW-0547">Nucleotide-binding</keyword>
<feature type="domain" description="Helicase C-terminal" evidence="4">
    <location>
        <begin position="263"/>
        <end position="419"/>
    </location>
</feature>
<dbReference type="EMBL" id="PJCH01000015">
    <property type="protein sequence ID" value="PQA86600.1"/>
    <property type="molecule type" value="Genomic_DNA"/>
</dbReference>
<dbReference type="Proteomes" id="UP000239504">
    <property type="component" value="Unassembled WGS sequence"/>
</dbReference>
<dbReference type="SUPFAM" id="SSF52540">
    <property type="entry name" value="P-loop containing nucleoside triphosphate hydrolases"/>
    <property type="match status" value="1"/>
</dbReference>
<dbReference type="PROSITE" id="PS51192">
    <property type="entry name" value="HELICASE_ATP_BIND_1"/>
    <property type="match status" value="1"/>
</dbReference>
<dbReference type="InterPro" id="IPR001650">
    <property type="entry name" value="Helicase_C-like"/>
</dbReference>